<feature type="domain" description="Multidrug resistance protein MdtA-like C-terminal permuted SH3" evidence="7">
    <location>
        <begin position="299"/>
        <end position="359"/>
    </location>
</feature>
<feature type="domain" description="Multidrug resistance protein MdtA-like barrel-sandwich hybrid" evidence="5">
    <location>
        <begin position="63"/>
        <end position="196"/>
    </location>
</feature>
<protein>
    <submittedName>
        <fullName evidence="8">Efflux RND transporter periplasmic adaptor subunit</fullName>
    </submittedName>
</protein>
<dbReference type="SUPFAM" id="SSF111369">
    <property type="entry name" value="HlyD-like secretion proteins"/>
    <property type="match status" value="1"/>
</dbReference>
<dbReference type="Pfam" id="PF25967">
    <property type="entry name" value="RND-MFP_C"/>
    <property type="match status" value="1"/>
</dbReference>
<comment type="subcellular location">
    <subcellularLocation>
        <location evidence="1">Cell inner membrane</location>
        <topology evidence="1">Lipid-anchor</topology>
    </subcellularLocation>
</comment>
<comment type="similarity">
    <text evidence="2">Belongs to the membrane fusion protein (MFP) (TC 8.A.1) family.</text>
</comment>
<dbReference type="RefSeq" id="WP_176570994.1">
    <property type="nucleotide sequence ID" value="NZ_CP056030.1"/>
</dbReference>
<evidence type="ECO:0000259" key="4">
    <source>
        <dbReference type="Pfam" id="PF25876"/>
    </source>
</evidence>
<evidence type="ECO:0000259" key="5">
    <source>
        <dbReference type="Pfam" id="PF25917"/>
    </source>
</evidence>
<dbReference type="EMBL" id="CP056030">
    <property type="protein sequence ID" value="QKZ05001.1"/>
    <property type="molecule type" value="Genomic_DNA"/>
</dbReference>
<keyword evidence="9" id="KW-1185">Reference proteome</keyword>
<dbReference type="GO" id="GO:0046677">
    <property type="term" value="P:response to antibiotic"/>
    <property type="evidence" value="ECO:0007669"/>
    <property type="project" value="TreeGrafter"/>
</dbReference>
<dbReference type="Gene3D" id="2.40.30.170">
    <property type="match status" value="1"/>
</dbReference>
<dbReference type="InterPro" id="IPR058624">
    <property type="entry name" value="MdtA-like_HH"/>
</dbReference>
<dbReference type="KEGG" id="pez:HWQ56_14880"/>
<dbReference type="Pfam" id="PF25876">
    <property type="entry name" value="HH_MFP_RND"/>
    <property type="match status" value="1"/>
</dbReference>
<evidence type="ECO:0000259" key="6">
    <source>
        <dbReference type="Pfam" id="PF25944"/>
    </source>
</evidence>
<dbReference type="PANTHER" id="PTHR30158">
    <property type="entry name" value="ACRA/E-RELATED COMPONENT OF DRUG EFFLUX TRANSPORTER"/>
    <property type="match status" value="1"/>
</dbReference>
<dbReference type="AlphaFoldDB" id="A0A7D5D9P9"/>
<evidence type="ECO:0000259" key="7">
    <source>
        <dbReference type="Pfam" id="PF25967"/>
    </source>
</evidence>
<dbReference type="Gene3D" id="2.40.50.100">
    <property type="match status" value="1"/>
</dbReference>
<reference evidence="8 9" key="1">
    <citation type="submission" date="2020-06" db="EMBL/GenBank/DDBJ databases">
        <title>Pseudomonas eucalypticola sp. nov., an endophyte of Eucalyptus dunnii leaves with biocontrol ability of eucalyptus leaf blight.</title>
        <authorList>
            <person name="Liu Y."/>
            <person name="Song Z."/>
            <person name="Zeng H."/>
            <person name="Lu M."/>
            <person name="Wang X."/>
            <person name="Lian X."/>
            <person name="Zhang Q."/>
        </authorList>
    </citation>
    <scope>NUCLEOTIDE SEQUENCE [LARGE SCALE GENOMIC DNA]</scope>
    <source>
        <strain evidence="8 9">NP-1</strain>
    </source>
</reference>
<dbReference type="InterPro" id="IPR058626">
    <property type="entry name" value="MdtA-like_b-barrel"/>
</dbReference>
<organism evidence="8 9">
    <name type="scientific">Pseudomonas eucalypticola</name>
    <dbReference type="NCBI Taxonomy" id="2599595"/>
    <lineage>
        <taxon>Bacteria</taxon>
        <taxon>Pseudomonadati</taxon>
        <taxon>Pseudomonadota</taxon>
        <taxon>Gammaproteobacteria</taxon>
        <taxon>Pseudomonadales</taxon>
        <taxon>Pseudomonadaceae</taxon>
        <taxon>Pseudomonas</taxon>
    </lineage>
</organism>
<dbReference type="FunFam" id="2.40.420.20:FF:000001">
    <property type="entry name" value="Efflux RND transporter periplasmic adaptor subunit"/>
    <property type="match status" value="1"/>
</dbReference>
<evidence type="ECO:0000256" key="3">
    <source>
        <dbReference type="ARBA" id="ARBA00023054"/>
    </source>
</evidence>
<evidence type="ECO:0000313" key="9">
    <source>
        <dbReference type="Proteomes" id="UP000509568"/>
    </source>
</evidence>
<dbReference type="InterPro" id="IPR006143">
    <property type="entry name" value="RND_pump_MFP"/>
</dbReference>
<dbReference type="FunFam" id="2.40.30.170:FF:000011">
    <property type="entry name" value="Efflux RND transporter periplasmic adaptor subunit"/>
    <property type="match status" value="1"/>
</dbReference>
<dbReference type="InterPro" id="IPR058627">
    <property type="entry name" value="MdtA-like_C"/>
</dbReference>
<dbReference type="PROSITE" id="PS51257">
    <property type="entry name" value="PROKAR_LIPOPROTEIN"/>
    <property type="match status" value="1"/>
</dbReference>
<dbReference type="NCBIfam" id="TIGR01730">
    <property type="entry name" value="RND_mfp"/>
    <property type="match status" value="1"/>
</dbReference>
<dbReference type="Pfam" id="PF25917">
    <property type="entry name" value="BSH_RND"/>
    <property type="match status" value="1"/>
</dbReference>
<keyword evidence="3" id="KW-0175">Coiled coil</keyword>
<evidence type="ECO:0000256" key="1">
    <source>
        <dbReference type="ARBA" id="ARBA00004519"/>
    </source>
</evidence>
<sequence>MEQSIKHLRFPLAALAVVVMSACGRAPEVAQAPAAPKVTVAKVLEQPINEWDEFTGRLEAPQTVEVRPRVSGQIDQVAFTEGALVKKGDLLFQIDPRPFEAEVRRLEAQLQQARATATRTESESQRGERLRASNAISTELAETRASTAQESRAAVAAIQAQLDLARLNLSFTRVTAPISGRVSRAEITAGNIVTADVTPLTSLVSTDKVYAYFDADERVYLKYTQLARKGERGATTPVYLGLSNEDGNPHLGQMDFVDNQVNPKTGTIRGRAVFDNRDGSYTPGLYARLKLVGSGTYEAVLIKDEAVASDLGKKYVLVMDKDHKATYRTVELGPKLEGLRIVRSGLAKDDTIVINGLQRVRPGSQVDPEDAPMASPATLAALAEQLKALQASNLPKAAAAAPVNVASVATPRG</sequence>
<accession>A0A7D5D9P9</accession>
<dbReference type="GO" id="GO:0005886">
    <property type="term" value="C:plasma membrane"/>
    <property type="evidence" value="ECO:0007669"/>
    <property type="project" value="UniProtKB-SubCell"/>
</dbReference>
<dbReference type="GO" id="GO:0022857">
    <property type="term" value="F:transmembrane transporter activity"/>
    <property type="evidence" value="ECO:0007669"/>
    <property type="project" value="InterPro"/>
</dbReference>
<dbReference type="PANTHER" id="PTHR30158:SF26">
    <property type="entry name" value="RESISTANCE-NODULATION-CELL DIVISION (RND) MULTIDRUG EFFLUX MEMBRANE FUSION PROTEIN MEXE"/>
    <property type="match status" value="1"/>
</dbReference>
<gene>
    <name evidence="8" type="ORF">HWQ56_14880</name>
</gene>
<feature type="domain" description="Multidrug resistance protein MdtA-like beta-barrel" evidence="6">
    <location>
        <begin position="227"/>
        <end position="291"/>
    </location>
</feature>
<proteinExistence type="inferred from homology"/>
<dbReference type="NCBIfam" id="NF045904">
    <property type="entry name" value="RND-peri-MexE"/>
    <property type="match status" value="1"/>
</dbReference>
<dbReference type="Gene3D" id="2.40.420.20">
    <property type="match status" value="1"/>
</dbReference>
<name>A0A7D5D9P9_9PSED</name>
<dbReference type="Pfam" id="PF25944">
    <property type="entry name" value="Beta-barrel_RND"/>
    <property type="match status" value="1"/>
</dbReference>
<dbReference type="Proteomes" id="UP000509568">
    <property type="component" value="Chromosome"/>
</dbReference>
<evidence type="ECO:0000313" key="8">
    <source>
        <dbReference type="EMBL" id="QKZ05001.1"/>
    </source>
</evidence>
<feature type="domain" description="Multidrug resistance protein MdtA-like alpha-helical hairpin" evidence="4">
    <location>
        <begin position="105"/>
        <end position="172"/>
    </location>
</feature>
<dbReference type="Gene3D" id="1.10.287.470">
    <property type="entry name" value="Helix hairpin bin"/>
    <property type="match status" value="1"/>
</dbReference>
<evidence type="ECO:0000256" key="2">
    <source>
        <dbReference type="ARBA" id="ARBA00009477"/>
    </source>
</evidence>
<dbReference type="InterPro" id="IPR058625">
    <property type="entry name" value="MdtA-like_BSH"/>
</dbReference>